<keyword evidence="3" id="KW-1185">Reference proteome</keyword>
<proteinExistence type="predicted"/>
<accession>A0A7V9ACZ1</accession>
<organism evidence="2 3">
    <name type="scientific">Thermogemmata fonticola</name>
    <dbReference type="NCBI Taxonomy" id="2755323"/>
    <lineage>
        <taxon>Bacteria</taxon>
        <taxon>Pseudomonadati</taxon>
        <taxon>Planctomycetota</taxon>
        <taxon>Planctomycetia</taxon>
        <taxon>Gemmatales</taxon>
        <taxon>Gemmataceae</taxon>
        <taxon>Thermogemmata</taxon>
    </lineage>
</organism>
<protein>
    <submittedName>
        <fullName evidence="2">Uncharacterized protein</fullName>
    </submittedName>
</protein>
<dbReference type="AlphaFoldDB" id="A0A7V9ACZ1"/>
<name>A0A7V9ACZ1_9BACT</name>
<evidence type="ECO:0000256" key="1">
    <source>
        <dbReference type="SAM" id="Coils"/>
    </source>
</evidence>
<reference evidence="2 3" key="1">
    <citation type="submission" date="2020-07" db="EMBL/GenBank/DDBJ databases">
        <title>Thermogemmata thermophila gen. nov., sp. nov., a novel moderate thermophilic planctomycete from a Kamchatka hot spring.</title>
        <authorList>
            <person name="Elcheninov A.G."/>
            <person name="Podosokorskaya O.A."/>
            <person name="Kovaleva O.L."/>
            <person name="Novikov A."/>
            <person name="Bonch-Osmolovskaya E.A."/>
            <person name="Toshchakov S.V."/>
            <person name="Kublanov I.V."/>
        </authorList>
    </citation>
    <scope>NUCLEOTIDE SEQUENCE [LARGE SCALE GENOMIC DNA]</scope>
    <source>
        <strain evidence="2 3">2918</strain>
    </source>
</reference>
<comment type="caution">
    <text evidence="2">The sequence shown here is derived from an EMBL/GenBank/DDBJ whole genome shotgun (WGS) entry which is preliminary data.</text>
</comment>
<sequence>MDAPEPIPAEELNRLSADPAVLEALLLALRAALSQEGEQRLFRSGKLPGLFAQRVGPAATAAALALRHGLLQITRRETRGKILTEWVRATPAAVQFVHQHDSPQAILREWKQTVDLTRAGLPAWMVQFRQELAALAERFEAQANALRERLQHLSQRLEAALRRCELDRTLLGEPVRQLIPWAADALDYLDQRAAATPAPCLLPELFAALATRHPALGIPAFHQGLIQLDELRLLRLLPHEPVEAPEFALVHRGQLLYAAQR</sequence>
<gene>
    <name evidence="2" type="ORF">H0921_14005</name>
</gene>
<dbReference type="RefSeq" id="WP_194539135.1">
    <property type="nucleotide sequence ID" value="NZ_JACEFB010000012.1"/>
</dbReference>
<evidence type="ECO:0000313" key="2">
    <source>
        <dbReference type="EMBL" id="MBA2227272.1"/>
    </source>
</evidence>
<keyword evidence="1" id="KW-0175">Coiled coil</keyword>
<dbReference type="Proteomes" id="UP000542342">
    <property type="component" value="Unassembled WGS sequence"/>
</dbReference>
<dbReference type="EMBL" id="JACEFB010000012">
    <property type="protein sequence ID" value="MBA2227272.1"/>
    <property type="molecule type" value="Genomic_DNA"/>
</dbReference>
<evidence type="ECO:0000313" key="3">
    <source>
        <dbReference type="Proteomes" id="UP000542342"/>
    </source>
</evidence>
<feature type="coiled-coil region" evidence="1">
    <location>
        <begin position="129"/>
        <end position="167"/>
    </location>
</feature>